<keyword evidence="1" id="KW-0540">Nuclease</keyword>
<evidence type="ECO:0000313" key="1">
    <source>
        <dbReference type="EMBL" id="NIE43221.1"/>
    </source>
</evidence>
<accession>A0A6G4ZWT9</accession>
<keyword evidence="1" id="KW-0255">Endonuclease</keyword>
<keyword evidence="1" id="KW-0378">Hydrolase</keyword>
<organism evidence="1">
    <name type="scientific">Rhipicephalus microplus</name>
    <name type="common">Cattle tick</name>
    <name type="synonym">Boophilus microplus</name>
    <dbReference type="NCBI Taxonomy" id="6941"/>
    <lineage>
        <taxon>Eukaryota</taxon>
        <taxon>Metazoa</taxon>
        <taxon>Ecdysozoa</taxon>
        <taxon>Arthropoda</taxon>
        <taxon>Chelicerata</taxon>
        <taxon>Arachnida</taxon>
        <taxon>Acari</taxon>
        <taxon>Parasitiformes</taxon>
        <taxon>Ixodida</taxon>
        <taxon>Ixodoidea</taxon>
        <taxon>Ixodidae</taxon>
        <taxon>Rhipicephalinae</taxon>
        <taxon>Rhipicephalus</taxon>
        <taxon>Boophilus</taxon>
    </lineage>
</organism>
<reference evidence="1" key="1">
    <citation type="submission" date="2020-03" db="EMBL/GenBank/DDBJ databases">
        <title>A transcriptome and proteome of the tick Rhipicephalus microplus shaped by the genetic composition of its hosts and developmental stage.</title>
        <authorList>
            <person name="Garcia G.R."/>
            <person name="Ribeiro J.M.C."/>
            <person name="Maruyama S.R."/>
            <person name="Gardinasse L.G."/>
            <person name="Nelson K."/>
            <person name="Ferreira B.R."/>
            <person name="Andrade T.G."/>
            <person name="Santos I.K.F.M."/>
        </authorList>
    </citation>
    <scope>NUCLEOTIDE SEQUENCE</scope>
    <source>
        <strain evidence="1">NSGR</strain>
        <tissue evidence="1">Salivary glands</tissue>
    </source>
</reference>
<dbReference type="EMBL" id="GIKN01000948">
    <property type="protein sequence ID" value="NIE43221.1"/>
    <property type="molecule type" value="Transcribed_RNA"/>
</dbReference>
<protein>
    <submittedName>
        <fullName evidence="1">Putative endonuclease/reverse transcript</fullName>
    </submittedName>
</protein>
<dbReference type="AlphaFoldDB" id="A0A6G4ZWT9"/>
<proteinExistence type="predicted"/>
<name>A0A6G4ZWT9_RHIMP</name>
<sequence>MEYASAIRSPHKIYLINILESVQNRAARFISANYDKRASISQIKSSLGLPVLSARRKISRLCLFHKLYYSFPHLHGSLLLPPVRTSRRLFNSLSIQRLFGSTNAFNKSFLPTAIDEWNGLTDAIVSEKVAFKFRDLLLATLDS</sequence>
<dbReference type="GO" id="GO:0004519">
    <property type="term" value="F:endonuclease activity"/>
    <property type="evidence" value="ECO:0007669"/>
    <property type="project" value="UniProtKB-KW"/>
</dbReference>